<protein>
    <submittedName>
        <fullName evidence="1">Uncharacterized protein</fullName>
    </submittedName>
</protein>
<evidence type="ECO:0000313" key="2">
    <source>
        <dbReference type="Proteomes" id="UP000821895"/>
    </source>
</evidence>
<dbReference type="GeneID" id="77951759"/>
<keyword evidence="2" id="KW-1185">Reference proteome</keyword>
<name>A0AAE7K6W3_9CAUD</name>
<reference evidence="1" key="1">
    <citation type="submission" date="2020-05" db="EMBL/GenBank/DDBJ databases">
        <authorList>
            <person name="Conneilly E.M."/>
            <person name="Corace M.L."/>
            <person name="Daly D."/>
            <person name="Dejene M.A."/>
            <person name="Deng Y."/>
            <person name="Kelly J.M."/>
            <person name="Masiello C.S."/>
            <person name="McDonough D."/>
            <person name="Musser E."/>
            <person name="Pecorale A.L."/>
            <person name="Ray R.F."/>
            <person name="Regan I.M."/>
            <person name="Shedd N.A."/>
            <person name="Tatone J.R."/>
            <person name="Tocci C.W."/>
            <person name="Zarate C.M."/>
            <person name="Whitefleet-Smith J.L."/>
            <person name="Garlena R.A."/>
            <person name="Russell D.A."/>
            <person name="Pope W.H."/>
            <person name="Jacobs-Sera D."/>
            <person name="Hatfull G.F."/>
        </authorList>
    </citation>
    <scope>NUCLEOTIDE SEQUENCE</scope>
</reference>
<dbReference type="EMBL" id="MT498058">
    <property type="protein sequence ID" value="QKY79915.1"/>
    <property type="molecule type" value="Genomic_DNA"/>
</dbReference>
<evidence type="ECO:0000313" key="1">
    <source>
        <dbReference type="EMBL" id="QKY79915.1"/>
    </source>
</evidence>
<dbReference type="Proteomes" id="UP000821895">
    <property type="component" value="Segment"/>
</dbReference>
<sequence length="76" mass="8596">MQDHRYSAVWNRQSGNLWIDVRDHDGYLVDCLPIGNEHDELEANNSVFRAGWKSVHGHPDFIVCGSPLLSRPVVPA</sequence>
<dbReference type="KEGG" id="vg:77951759"/>
<dbReference type="RefSeq" id="YP_010675432.1">
    <property type="nucleotide sequence ID" value="NC_071004.1"/>
</dbReference>
<proteinExistence type="predicted"/>
<gene>
    <name evidence="1" type="primary">3</name>
    <name evidence="1" type="ORF">SEA_CLAWZ_3</name>
</gene>
<accession>A0AAE7K6W3</accession>
<organism evidence="1 2">
    <name type="scientific">Gordonia phage Clawz</name>
    <dbReference type="NCBI Taxonomy" id="2743910"/>
    <lineage>
        <taxon>Viruses</taxon>
        <taxon>Duplodnaviria</taxon>
        <taxon>Heunggongvirae</taxon>
        <taxon>Uroviricota</taxon>
        <taxon>Caudoviricetes</taxon>
        <taxon>Clawzvirus</taxon>
        <taxon>Clawzvirus clawz</taxon>
    </lineage>
</organism>